<dbReference type="PANTHER" id="PTHR31509">
    <property type="entry name" value="BPS1-LIKE PROTEIN"/>
    <property type="match status" value="1"/>
</dbReference>
<gene>
    <name evidence="2" type="ORF">RIF29_21712</name>
</gene>
<accession>A0AAN9FBZ5</accession>
<reference evidence="2 3" key="1">
    <citation type="submission" date="2024-01" db="EMBL/GenBank/DDBJ databases">
        <title>The genomes of 5 underutilized Papilionoideae crops provide insights into root nodulation and disease resistanc.</title>
        <authorList>
            <person name="Yuan L."/>
        </authorList>
    </citation>
    <scope>NUCLEOTIDE SEQUENCE [LARGE SCALE GENOMIC DNA]</scope>
    <source>
        <strain evidence="2">ZHUSHIDOU_FW_LH</strain>
        <tissue evidence="2">Leaf</tissue>
    </source>
</reference>
<dbReference type="AlphaFoldDB" id="A0AAN9FBZ5"/>
<feature type="coiled-coil region" evidence="1">
    <location>
        <begin position="232"/>
        <end position="310"/>
    </location>
</feature>
<evidence type="ECO:0000313" key="3">
    <source>
        <dbReference type="Proteomes" id="UP001372338"/>
    </source>
</evidence>
<sequence>MRAPSAILRSLTLQQLQPKAPAAVAPLPEKSRFDRELTAELNTLMSQGTRGGDIGLVQLLDATITTQKITLGSLVNISYKDDVDRVAIDLYLENNIEILDSCNYFVDKIDNIKNYVDSLRMVARLVDATTNNNKPNAMASSTRALELLESCQSIEKSCKSKTMDKKNGSCLRKMLRQKLSVETEFSEIMCGSKAMALMCCKFLEVGLSLDSKNGLPSMKKSQPTSSSWLRLFEELEKQAKGSAEKKKKKKKRRSRSSLVMDELQQTVNAARELKEQMKGSKREKDVKPGVEKLKRSCKELEDGLEIIEERVKDLYKCLIDVRMVLLGIVSQGYNF</sequence>
<evidence type="ECO:0000256" key="1">
    <source>
        <dbReference type="SAM" id="Coils"/>
    </source>
</evidence>
<comment type="caution">
    <text evidence="2">The sequence shown here is derived from an EMBL/GenBank/DDBJ whole genome shotgun (WGS) entry which is preliminary data.</text>
</comment>
<organism evidence="2 3">
    <name type="scientific">Crotalaria pallida</name>
    <name type="common">Smooth rattlebox</name>
    <name type="synonym">Crotalaria striata</name>
    <dbReference type="NCBI Taxonomy" id="3830"/>
    <lineage>
        <taxon>Eukaryota</taxon>
        <taxon>Viridiplantae</taxon>
        <taxon>Streptophyta</taxon>
        <taxon>Embryophyta</taxon>
        <taxon>Tracheophyta</taxon>
        <taxon>Spermatophyta</taxon>
        <taxon>Magnoliopsida</taxon>
        <taxon>eudicotyledons</taxon>
        <taxon>Gunneridae</taxon>
        <taxon>Pentapetalae</taxon>
        <taxon>rosids</taxon>
        <taxon>fabids</taxon>
        <taxon>Fabales</taxon>
        <taxon>Fabaceae</taxon>
        <taxon>Papilionoideae</taxon>
        <taxon>50 kb inversion clade</taxon>
        <taxon>genistoids sensu lato</taxon>
        <taxon>core genistoids</taxon>
        <taxon>Crotalarieae</taxon>
        <taxon>Crotalaria</taxon>
    </lineage>
</organism>
<dbReference type="EMBL" id="JAYWIO010000004">
    <property type="protein sequence ID" value="KAK7268998.1"/>
    <property type="molecule type" value="Genomic_DNA"/>
</dbReference>
<evidence type="ECO:0000313" key="2">
    <source>
        <dbReference type="EMBL" id="KAK7268998.1"/>
    </source>
</evidence>
<proteinExistence type="predicted"/>
<dbReference type="Proteomes" id="UP001372338">
    <property type="component" value="Unassembled WGS sequence"/>
</dbReference>
<name>A0AAN9FBZ5_CROPI</name>
<protein>
    <submittedName>
        <fullName evidence="2">Uncharacterized protein</fullName>
    </submittedName>
</protein>
<keyword evidence="1" id="KW-0175">Coiled coil</keyword>
<keyword evidence="3" id="KW-1185">Reference proteome</keyword>